<name>A0A0F4YIN4_RASE3</name>
<dbReference type="SUPFAM" id="SSF53335">
    <property type="entry name" value="S-adenosyl-L-methionine-dependent methyltransferases"/>
    <property type="match status" value="1"/>
</dbReference>
<dbReference type="STRING" id="1408163.A0A0F4YIN4"/>
<dbReference type="AlphaFoldDB" id="A0A0F4YIN4"/>
<dbReference type="InterPro" id="IPR052356">
    <property type="entry name" value="Thiol_S-MT"/>
</dbReference>
<evidence type="ECO:0000313" key="2">
    <source>
        <dbReference type="Proteomes" id="UP000053958"/>
    </source>
</evidence>
<dbReference type="PANTHER" id="PTHR45036:SF1">
    <property type="entry name" value="METHYLTRANSFERASE LIKE 7A"/>
    <property type="match status" value="1"/>
</dbReference>
<dbReference type="Gene3D" id="3.40.50.150">
    <property type="entry name" value="Vaccinia Virus protein VP39"/>
    <property type="match status" value="1"/>
</dbReference>
<evidence type="ECO:0000313" key="1">
    <source>
        <dbReference type="EMBL" id="KKA17726.1"/>
    </source>
</evidence>
<dbReference type="PANTHER" id="PTHR45036">
    <property type="entry name" value="METHYLTRANSFERASE LIKE 7B"/>
    <property type="match status" value="1"/>
</dbReference>
<accession>A0A0F4YIN4</accession>
<dbReference type="Pfam" id="PF13489">
    <property type="entry name" value="Methyltransf_23"/>
    <property type="match status" value="1"/>
</dbReference>
<keyword evidence="2" id="KW-1185">Reference proteome</keyword>
<dbReference type="RefSeq" id="XP_013324338.1">
    <property type="nucleotide sequence ID" value="XM_013468884.1"/>
</dbReference>
<proteinExistence type="predicted"/>
<dbReference type="GeneID" id="25320596"/>
<dbReference type="EMBL" id="LASV01000571">
    <property type="protein sequence ID" value="KKA17726.1"/>
    <property type="molecule type" value="Genomic_DNA"/>
</dbReference>
<reference evidence="1 2" key="1">
    <citation type="submission" date="2015-04" db="EMBL/GenBank/DDBJ databases">
        <authorList>
            <person name="Heijne W.H."/>
            <person name="Fedorova N.D."/>
            <person name="Nierman W.C."/>
            <person name="Vollebregt A.W."/>
            <person name="Zhao Z."/>
            <person name="Wu L."/>
            <person name="Kumar M."/>
            <person name="Stam H."/>
            <person name="van den Berg M.A."/>
            <person name="Pel H.J."/>
        </authorList>
    </citation>
    <scope>NUCLEOTIDE SEQUENCE [LARGE SCALE GENOMIC DNA]</scope>
    <source>
        <strain evidence="1 2">CBS 393.64</strain>
    </source>
</reference>
<dbReference type="CDD" id="cd02440">
    <property type="entry name" value="AdoMet_MTases"/>
    <property type="match status" value="1"/>
</dbReference>
<evidence type="ECO:0008006" key="3">
    <source>
        <dbReference type="Google" id="ProtNLM"/>
    </source>
</evidence>
<protein>
    <recommendedName>
        <fullName evidence="3">Phospholipid methyltransferase</fullName>
    </recommendedName>
</protein>
<sequence>MTSATAASPANTREFLLGLIEPAVLLPWAAYHYAVVCLETVFKRGQLLKPLLRSREIRDEAFGRFWVDFSVRGDDQQLVDIDETQLQGSAALVPPLLARASGVVLDLGPGTGTQMPFLRSPAIRAIYGAEPCVGLHAQLRRRVLAAGLEGKYHIVPSGAEKEALLPALDKLGVTAASEGIFDTIICVRVLCSVPDPARTIADLYSLLRPGGQMLIVEHVVNQWRPWKRRTKGSLLARLMQALYTALGWSFFMGDCHLDRDTTGYLIQAAEKDGGWASVDLEHRWEWSAMPYVSGVLVKKTT</sequence>
<gene>
    <name evidence="1" type="ORF">T310_8336</name>
</gene>
<organism evidence="1 2">
    <name type="scientific">Rasamsonia emersonii (strain ATCC 16479 / CBS 393.64 / IMI 116815)</name>
    <dbReference type="NCBI Taxonomy" id="1408163"/>
    <lineage>
        <taxon>Eukaryota</taxon>
        <taxon>Fungi</taxon>
        <taxon>Dikarya</taxon>
        <taxon>Ascomycota</taxon>
        <taxon>Pezizomycotina</taxon>
        <taxon>Eurotiomycetes</taxon>
        <taxon>Eurotiomycetidae</taxon>
        <taxon>Eurotiales</taxon>
        <taxon>Trichocomaceae</taxon>
        <taxon>Rasamsonia</taxon>
    </lineage>
</organism>
<comment type="caution">
    <text evidence="1">The sequence shown here is derived from an EMBL/GenBank/DDBJ whole genome shotgun (WGS) entry which is preliminary data.</text>
</comment>
<dbReference type="OrthoDB" id="540004at2759"/>
<dbReference type="Proteomes" id="UP000053958">
    <property type="component" value="Unassembled WGS sequence"/>
</dbReference>
<dbReference type="InterPro" id="IPR029063">
    <property type="entry name" value="SAM-dependent_MTases_sf"/>
</dbReference>